<dbReference type="AlphaFoldDB" id="A0A9P3GLN1"/>
<name>A0A9P3GLN1_9APHY</name>
<reference evidence="2 3" key="1">
    <citation type="submission" date="2021-08" db="EMBL/GenBank/DDBJ databases">
        <title>Draft Genome Sequence of Phanerochaete sordida strain YK-624.</title>
        <authorList>
            <person name="Mori T."/>
            <person name="Dohra H."/>
            <person name="Suzuki T."/>
            <person name="Kawagishi H."/>
            <person name="Hirai H."/>
        </authorList>
    </citation>
    <scope>NUCLEOTIDE SEQUENCE [LARGE SCALE GENOMIC DNA]</scope>
    <source>
        <strain evidence="2 3">YK-624</strain>
    </source>
</reference>
<proteinExistence type="predicted"/>
<evidence type="ECO:0000256" key="1">
    <source>
        <dbReference type="SAM" id="MobiDB-lite"/>
    </source>
</evidence>
<feature type="region of interest" description="Disordered" evidence="1">
    <location>
        <begin position="1"/>
        <end position="43"/>
    </location>
</feature>
<dbReference type="EMBL" id="BPQB01000074">
    <property type="protein sequence ID" value="GJE97622.1"/>
    <property type="molecule type" value="Genomic_DNA"/>
</dbReference>
<evidence type="ECO:0000313" key="3">
    <source>
        <dbReference type="Proteomes" id="UP000703269"/>
    </source>
</evidence>
<gene>
    <name evidence="2" type="ORF">PsYK624_138430</name>
</gene>
<protein>
    <submittedName>
        <fullName evidence="2">Uncharacterized protein</fullName>
    </submittedName>
</protein>
<accession>A0A9P3GLN1</accession>
<comment type="caution">
    <text evidence="2">The sequence shown here is derived from an EMBL/GenBank/DDBJ whole genome shotgun (WGS) entry which is preliminary data.</text>
</comment>
<sequence>MALARTARSAAAVRRSTTRATPMSRSPAKPTMSTSPSPSATRQLATRATLIPSNFGDAEPERPETVRILHDECHGFGAPGTVYRGHLSLILRDETAFHVCLVSQC</sequence>
<dbReference type="Proteomes" id="UP000703269">
    <property type="component" value="Unassembled WGS sequence"/>
</dbReference>
<organism evidence="2 3">
    <name type="scientific">Phanerochaete sordida</name>
    <dbReference type="NCBI Taxonomy" id="48140"/>
    <lineage>
        <taxon>Eukaryota</taxon>
        <taxon>Fungi</taxon>
        <taxon>Dikarya</taxon>
        <taxon>Basidiomycota</taxon>
        <taxon>Agaricomycotina</taxon>
        <taxon>Agaricomycetes</taxon>
        <taxon>Polyporales</taxon>
        <taxon>Phanerochaetaceae</taxon>
        <taxon>Phanerochaete</taxon>
    </lineage>
</organism>
<evidence type="ECO:0000313" key="2">
    <source>
        <dbReference type="EMBL" id="GJE97622.1"/>
    </source>
</evidence>
<feature type="compositionally biased region" description="Low complexity" evidence="1">
    <location>
        <begin position="1"/>
        <end position="41"/>
    </location>
</feature>
<keyword evidence="3" id="KW-1185">Reference proteome</keyword>